<dbReference type="AlphaFoldDB" id="A0A2K0UDF5"/>
<protein>
    <recommendedName>
        <fullName evidence="4">Glycoside hydrolase family 17 protein</fullName>
    </recommendedName>
</protein>
<dbReference type="EMBL" id="MTYI01000050">
    <property type="protein sequence ID" value="PNP55805.1"/>
    <property type="molecule type" value="Genomic_DNA"/>
</dbReference>
<dbReference type="Proteomes" id="UP000236290">
    <property type="component" value="Unassembled WGS sequence"/>
</dbReference>
<proteinExistence type="predicted"/>
<evidence type="ECO:0000313" key="3">
    <source>
        <dbReference type="Proteomes" id="UP000236290"/>
    </source>
</evidence>
<name>A0A2K0UDF5_TRIHA</name>
<evidence type="ECO:0000313" key="2">
    <source>
        <dbReference type="EMBL" id="PNP55805.1"/>
    </source>
</evidence>
<reference evidence="2 3" key="1">
    <citation type="submission" date="2017-02" db="EMBL/GenBank/DDBJ databases">
        <title>Genomes of Trichoderma spp. with biocontrol activity.</title>
        <authorList>
            <person name="Gardiner D."/>
            <person name="Kazan K."/>
            <person name="Vos C."/>
            <person name="Harvey P."/>
        </authorList>
    </citation>
    <scope>NUCLEOTIDE SEQUENCE [LARGE SCALE GENOMIC DNA]</scope>
    <source>
        <strain evidence="2 3">Tr1</strain>
    </source>
</reference>
<dbReference type="OrthoDB" id="77201at2759"/>
<feature type="chain" id="PRO_5014438741" description="Glycoside hydrolase family 17 protein" evidence="1">
    <location>
        <begin position="21"/>
        <end position="392"/>
    </location>
</feature>
<dbReference type="SUPFAM" id="SSF51445">
    <property type="entry name" value="(Trans)glycosidases"/>
    <property type="match status" value="1"/>
</dbReference>
<feature type="signal peptide" evidence="1">
    <location>
        <begin position="1"/>
        <end position="20"/>
    </location>
</feature>
<evidence type="ECO:0008006" key="4">
    <source>
        <dbReference type="Google" id="ProtNLM"/>
    </source>
</evidence>
<evidence type="ECO:0000256" key="1">
    <source>
        <dbReference type="SAM" id="SignalP"/>
    </source>
</evidence>
<gene>
    <name evidence="2" type="ORF">THARTR1_04025</name>
</gene>
<sequence length="392" mass="43577">MKPVSLSFASLAALLSGVSGLARVSQRSAPNPNCFPFGSQARLNANLQPPHVSREEWWCPQSDFYGFLGFSFPFQFTNEDFEVASISSHMQQMKRQFGATMIRMYIPESYTAQLWENVLEAAILNNMGVVVQVAFPISGNDASLFSENESKCSLSWEKVLESTLFETLSSSKYSKIAPYVIYAAEYLNEPVGDCDMCAAGSNGNASAPASLTNLTMGMSNFRKEMNKHGIPAGISEDWDRPYLMSGAPGSDGLGVGLGVVGKALEPVLDFIHAHVMAYYHNIQVDDAWTYTANQVLWYKKYLPQFPLIISEMMWATGYNVLHAGGYITGFAIAEVSVADYTKFWKTVDANCAFLKRHNTAYFIHAWRQQGTLNMLQNDGSVVIPNWKPKKWC</sequence>
<comment type="caution">
    <text evidence="2">The sequence shown here is derived from an EMBL/GenBank/DDBJ whole genome shotgun (WGS) entry which is preliminary data.</text>
</comment>
<dbReference type="InterPro" id="IPR017853">
    <property type="entry name" value="GH"/>
</dbReference>
<keyword evidence="1" id="KW-0732">Signal</keyword>
<organism evidence="2 3">
    <name type="scientific">Trichoderma harzianum</name>
    <name type="common">Hypocrea lixii</name>
    <dbReference type="NCBI Taxonomy" id="5544"/>
    <lineage>
        <taxon>Eukaryota</taxon>
        <taxon>Fungi</taxon>
        <taxon>Dikarya</taxon>
        <taxon>Ascomycota</taxon>
        <taxon>Pezizomycotina</taxon>
        <taxon>Sordariomycetes</taxon>
        <taxon>Hypocreomycetidae</taxon>
        <taxon>Hypocreales</taxon>
        <taxon>Hypocreaceae</taxon>
        <taxon>Trichoderma</taxon>
    </lineage>
</organism>
<accession>A0A2K0UDF5</accession>